<dbReference type="EMBL" id="CM018051">
    <property type="protein sequence ID" value="KAA8516681.1"/>
    <property type="molecule type" value="Genomic_DNA"/>
</dbReference>
<evidence type="ECO:0000256" key="1">
    <source>
        <dbReference type="SAM" id="Phobius"/>
    </source>
</evidence>
<evidence type="ECO:0000313" key="2">
    <source>
        <dbReference type="EMBL" id="KAA8516681.1"/>
    </source>
</evidence>
<sequence>MRSNPAGEEAHLVINIGEVNKDRIQSMQQKISDAPRLLSKSAGRSSCCIFRVPQSLADINGQSYQPQIVSIGPFHHGKPHLQMIEEHKWRFLGALLNRTQKKGLRLEDLWNGIQPLEIQVRECYSQTIHFDSHEFVEIFPSYSTEMGSNPAGGEADHVINIWEINKDRLQSMQQKISDAPRLLSKSAGRSSCCIFKVPQSLVDVNGQSYQPQLVSIGPFHHGKPHLQMIEEHKWRFLGALLSRTQKQGLFLEDLLKTIQPLEIQVRESYSQTIHFDSHEFIEMLVLDGCFLIELFRRVGKVVRSDADDPLFSVTWVYSFFLRDLIRLENQIPLFILQSLFDLTQMPNQENAKSLATLALEFFDYTLQRPDEVITKHSNLQGKHLLDFIRLSFIPPNQEPSQNHTNSQPRLIQSISKLNRAGIKLKPGKADSFLVVKFKHGVIEMPTIAIDDFMSSFLLNCVAYEQCHKSCSKHFTAYVTLLDCLINSVRDVEYLSDRSIIENYIGAHSDVAKLINNMGKDVSFDIGKCYLSKLFNDVDEYYLNSWQVQWASCRYAYFYTPWPCISVLAALVLLLLTVAQTFFTIIAYVRPS</sequence>
<gene>
    <name evidence="2" type="ORF">F0562_016813</name>
</gene>
<evidence type="ECO:0000313" key="3">
    <source>
        <dbReference type="Proteomes" id="UP000325577"/>
    </source>
</evidence>
<dbReference type="PANTHER" id="PTHR31170:SF21">
    <property type="match status" value="1"/>
</dbReference>
<keyword evidence="3" id="KW-1185">Reference proteome</keyword>
<keyword evidence="1" id="KW-0812">Transmembrane</keyword>
<proteinExistence type="predicted"/>
<dbReference type="OrthoDB" id="658695at2759"/>
<keyword evidence="1" id="KW-1133">Transmembrane helix</keyword>
<keyword evidence="1" id="KW-0472">Membrane</keyword>
<reference evidence="2 3" key="1">
    <citation type="submission" date="2019-09" db="EMBL/GenBank/DDBJ databases">
        <title>A chromosome-level genome assembly of the Chinese tupelo Nyssa sinensis.</title>
        <authorList>
            <person name="Yang X."/>
            <person name="Kang M."/>
            <person name="Yang Y."/>
            <person name="Xiong H."/>
            <person name="Wang M."/>
            <person name="Zhang Z."/>
            <person name="Wang Z."/>
            <person name="Wu H."/>
            <person name="Ma T."/>
            <person name="Liu J."/>
            <person name="Xi Z."/>
        </authorList>
    </citation>
    <scope>NUCLEOTIDE SEQUENCE [LARGE SCALE GENOMIC DNA]</scope>
    <source>
        <strain evidence="2">J267</strain>
        <tissue evidence="2">Leaf</tissue>
    </source>
</reference>
<protein>
    <submittedName>
        <fullName evidence="2">Uncharacterized protein</fullName>
    </submittedName>
</protein>
<organism evidence="2 3">
    <name type="scientific">Nyssa sinensis</name>
    <dbReference type="NCBI Taxonomy" id="561372"/>
    <lineage>
        <taxon>Eukaryota</taxon>
        <taxon>Viridiplantae</taxon>
        <taxon>Streptophyta</taxon>
        <taxon>Embryophyta</taxon>
        <taxon>Tracheophyta</taxon>
        <taxon>Spermatophyta</taxon>
        <taxon>Magnoliopsida</taxon>
        <taxon>eudicotyledons</taxon>
        <taxon>Gunneridae</taxon>
        <taxon>Pentapetalae</taxon>
        <taxon>asterids</taxon>
        <taxon>Cornales</taxon>
        <taxon>Nyssaceae</taxon>
        <taxon>Nyssa</taxon>
    </lineage>
</organism>
<dbReference type="InterPro" id="IPR004158">
    <property type="entry name" value="DUF247_pln"/>
</dbReference>
<accession>A0A5J4ZH59</accession>
<dbReference type="Proteomes" id="UP000325577">
    <property type="component" value="Linkage Group LG8"/>
</dbReference>
<dbReference type="Pfam" id="PF03140">
    <property type="entry name" value="DUF247"/>
    <property type="match status" value="2"/>
</dbReference>
<feature type="transmembrane region" description="Helical" evidence="1">
    <location>
        <begin position="566"/>
        <end position="588"/>
    </location>
</feature>
<name>A0A5J4ZH59_9ASTE</name>
<dbReference type="AlphaFoldDB" id="A0A5J4ZH59"/>
<dbReference type="PANTHER" id="PTHR31170">
    <property type="entry name" value="BNAC04G53230D PROTEIN"/>
    <property type="match status" value="1"/>
</dbReference>